<dbReference type="CDD" id="cd18773">
    <property type="entry name" value="PDC1_HK_sensor"/>
    <property type="match status" value="1"/>
</dbReference>
<dbReference type="Proteomes" id="UP000322876">
    <property type="component" value="Unassembled WGS sequence"/>
</dbReference>
<feature type="domain" description="Methyl-accepting transducer" evidence="7">
    <location>
        <begin position="443"/>
        <end position="679"/>
    </location>
</feature>
<keyword evidence="6" id="KW-1133">Transmembrane helix</keyword>
<evidence type="ECO:0000256" key="4">
    <source>
        <dbReference type="PROSITE-ProRule" id="PRU00284"/>
    </source>
</evidence>
<comment type="caution">
    <text evidence="9">The sequence shown here is derived from an EMBL/GenBank/DDBJ whole genome shotgun (WGS) entry which is preliminary data.</text>
</comment>
<dbReference type="SMART" id="SM00304">
    <property type="entry name" value="HAMP"/>
    <property type="match status" value="3"/>
</dbReference>
<evidence type="ECO:0000256" key="5">
    <source>
        <dbReference type="SAM" id="Coils"/>
    </source>
</evidence>
<dbReference type="FunFam" id="1.10.287.950:FF:000001">
    <property type="entry name" value="Methyl-accepting chemotaxis sensory transducer"/>
    <property type="match status" value="1"/>
</dbReference>
<evidence type="ECO:0000313" key="10">
    <source>
        <dbReference type="Proteomes" id="UP000322876"/>
    </source>
</evidence>
<dbReference type="SUPFAM" id="SSF58104">
    <property type="entry name" value="Methyl-accepting chemotaxis protein (MCP) signaling domain"/>
    <property type="match status" value="1"/>
</dbReference>
<sequence length="716" mass="80270">MRLSLNVKLFILILLLIFVTGFISSYFIYKNSTNLALSQVQKELSGKVNNVRVILDQINEDIISTVSVTSKLQELKDAFKNNEGKRKLNKVFNDLLARKEIGYIKGFFVIDQDYNYVNKKFLFKGDVPGIDEFIYFEDLEKEKIYFEPILSLDFPYFVYYTGIFEKGKVIGALGAVIDANYIFTSINKSFTVSDTHNAEPTCQSCHTGAKNLLNYGFVITLDDDGNVLLNTLVRDTLIIAPDKFFTNIVKKEKNNLFKKSSINKEISFQNNSFVGSIGRVKLNKFGIIVGFFKNKAYILGQVEKGRQQSILYTIGFAGLVFILTFILFKILFSPLFKINETMRKIQKGDYDVRVNIKRKDELGDIANTLNEMLDELKNYIQTEEDRNRLQRQAIHLMDVVSSAADGDLTVQAEVTADELGAVADAFNLMTESIKELIAEIKKAGDSIVVSTEELLKSSEKTTSGARTQIEELEKVVQKLEDFKNRMTEVVNNATKTLDIVLQANESAKSGSKLLQETIEAMSDVRRYSQLASKKVKSLGEKSMEINEITRVISEISNQTNLLALNAAIEAARAGEYGHGFAVVADEIRKLAERTNEATEEITNLIKTVQSETSDTVKLVEESSSKIEFSSKKTEEAGDALIEINVSLEKVSNAVKGMTESISSQAEETNEVIEVTEKVKEIAVTTAQDVQKTNKIITTLSQLAEMLNEAVNKFKVE</sequence>
<keyword evidence="5" id="KW-0175">Coiled coil</keyword>
<dbReference type="GO" id="GO:0006935">
    <property type="term" value="P:chemotaxis"/>
    <property type="evidence" value="ECO:0007669"/>
    <property type="project" value="UniProtKB-ARBA"/>
</dbReference>
<accession>A0A5A8F8G5</accession>
<keyword evidence="6" id="KW-0812">Transmembrane</keyword>
<dbReference type="PROSITE" id="PS50885">
    <property type="entry name" value="HAMP"/>
    <property type="match status" value="2"/>
</dbReference>
<dbReference type="Pfam" id="PF00015">
    <property type="entry name" value="MCPsignal"/>
    <property type="match status" value="1"/>
</dbReference>
<evidence type="ECO:0000259" key="7">
    <source>
        <dbReference type="PROSITE" id="PS50111"/>
    </source>
</evidence>
<evidence type="ECO:0000313" key="9">
    <source>
        <dbReference type="EMBL" id="KAA0258811.1"/>
    </source>
</evidence>
<feature type="domain" description="HAMP" evidence="8">
    <location>
        <begin position="387"/>
        <end position="438"/>
    </location>
</feature>
<evidence type="ECO:0000256" key="2">
    <source>
        <dbReference type="ARBA" id="ARBA00023224"/>
    </source>
</evidence>
<dbReference type="GO" id="GO:0007165">
    <property type="term" value="P:signal transduction"/>
    <property type="evidence" value="ECO:0007669"/>
    <property type="project" value="UniProtKB-KW"/>
</dbReference>
<dbReference type="OrthoDB" id="9760371at2"/>
<dbReference type="InterPro" id="IPR003660">
    <property type="entry name" value="HAMP_dom"/>
</dbReference>
<comment type="similarity">
    <text evidence="3">Belongs to the methyl-accepting chemotaxis (MCP) protein family.</text>
</comment>
<dbReference type="RefSeq" id="WP_149265571.1">
    <property type="nucleotide sequence ID" value="NZ_VFJB01000003.1"/>
</dbReference>
<evidence type="ECO:0000256" key="3">
    <source>
        <dbReference type="ARBA" id="ARBA00029447"/>
    </source>
</evidence>
<dbReference type="Gene3D" id="6.10.340.10">
    <property type="match status" value="1"/>
</dbReference>
<evidence type="ECO:0000256" key="6">
    <source>
        <dbReference type="SAM" id="Phobius"/>
    </source>
</evidence>
<keyword evidence="10" id="KW-1185">Reference proteome</keyword>
<dbReference type="AlphaFoldDB" id="A0A5A8F8G5"/>
<dbReference type="Pfam" id="PF00672">
    <property type="entry name" value="HAMP"/>
    <property type="match status" value="2"/>
</dbReference>
<organism evidence="9 10">
    <name type="scientific">Deferribacter autotrophicus</name>
    <dbReference type="NCBI Taxonomy" id="500465"/>
    <lineage>
        <taxon>Bacteria</taxon>
        <taxon>Pseudomonadati</taxon>
        <taxon>Deferribacterota</taxon>
        <taxon>Deferribacteres</taxon>
        <taxon>Deferribacterales</taxon>
        <taxon>Deferribacteraceae</taxon>
        <taxon>Deferribacter</taxon>
    </lineage>
</organism>
<dbReference type="InterPro" id="IPR004089">
    <property type="entry name" value="MCPsignal_dom"/>
</dbReference>
<dbReference type="EMBL" id="VFJB01000003">
    <property type="protein sequence ID" value="KAA0258811.1"/>
    <property type="molecule type" value="Genomic_DNA"/>
</dbReference>
<feature type="transmembrane region" description="Helical" evidence="6">
    <location>
        <begin position="9"/>
        <end position="29"/>
    </location>
</feature>
<protein>
    <submittedName>
        <fullName evidence="9">Methyl-accepting chemotaxis protein</fullName>
    </submittedName>
</protein>
<comment type="subcellular location">
    <subcellularLocation>
        <location evidence="1">Membrane</location>
    </subcellularLocation>
</comment>
<gene>
    <name evidence="9" type="ORF">FHQ18_02355</name>
</gene>
<dbReference type="PROSITE" id="PS50111">
    <property type="entry name" value="CHEMOTAXIS_TRANSDUC_2"/>
    <property type="match status" value="1"/>
</dbReference>
<feature type="transmembrane region" description="Helical" evidence="6">
    <location>
        <begin position="310"/>
        <end position="332"/>
    </location>
</feature>
<dbReference type="CDD" id="cd11386">
    <property type="entry name" value="MCP_signal"/>
    <property type="match status" value="1"/>
</dbReference>
<evidence type="ECO:0000259" key="8">
    <source>
        <dbReference type="PROSITE" id="PS50885"/>
    </source>
</evidence>
<dbReference type="PANTHER" id="PTHR32089">
    <property type="entry name" value="METHYL-ACCEPTING CHEMOTAXIS PROTEIN MCPB"/>
    <property type="match status" value="1"/>
</dbReference>
<dbReference type="CDD" id="cd06225">
    <property type="entry name" value="HAMP"/>
    <property type="match status" value="2"/>
</dbReference>
<proteinExistence type="inferred from homology"/>
<reference evidence="9 10" key="1">
    <citation type="submission" date="2019-06" db="EMBL/GenBank/DDBJ databases">
        <title>Genomic insights into carbon and energy metabolism of Deferribacter autotrophicus revealed new metabolic traits in the phylum Deferribacteres.</title>
        <authorList>
            <person name="Slobodkin A.I."/>
            <person name="Slobodkina G.B."/>
            <person name="Allioux M."/>
            <person name="Alain K."/>
            <person name="Jebbar M."/>
            <person name="Shadrin V."/>
            <person name="Kublanov I.V."/>
            <person name="Toshchakov S.V."/>
            <person name="Bonch-Osmolovskaya E.A."/>
        </authorList>
    </citation>
    <scope>NUCLEOTIDE SEQUENCE [LARGE SCALE GENOMIC DNA]</scope>
    <source>
        <strain evidence="9 10">SL50</strain>
    </source>
</reference>
<keyword evidence="2 4" id="KW-0807">Transducer</keyword>
<dbReference type="GO" id="GO:0016020">
    <property type="term" value="C:membrane"/>
    <property type="evidence" value="ECO:0007669"/>
    <property type="project" value="UniProtKB-SubCell"/>
</dbReference>
<feature type="domain" description="HAMP" evidence="8">
    <location>
        <begin position="329"/>
        <end position="381"/>
    </location>
</feature>
<dbReference type="SMART" id="SM00283">
    <property type="entry name" value="MA"/>
    <property type="match status" value="1"/>
</dbReference>
<dbReference type="Gene3D" id="1.10.287.950">
    <property type="entry name" value="Methyl-accepting chemotaxis protein"/>
    <property type="match status" value="1"/>
</dbReference>
<feature type="coiled-coil region" evidence="5">
    <location>
        <begin position="465"/>
        <end position="492"/>
    </location>
</feature>
<name>A0A5A8F8G5_9BACT</name>
<dbReference type="PANTHER" id="PTHR32089:SF112">
    <property type="entry name" value="LYSOZYME-LIKE PROTEIN-RELATED"/>
    <property type="match status" value="1"/>
</dbReference>
<dbReference type="SUPFAM" id="SSF158472">
    <property type="entry name" value="HAMP domain-like"/>
    <property type="match status" value="1"/>
</dbReference>
<evidence type="ECO:0000256" key="1">
    <source>
        <dbReference type="ARBA" id="ARBA00004370"/>
    </source>
</evidence>
<keyword evidence="6" id="KW-0472">Membrane</keyword>